<dbReference type="AlphaFoldDB" id="I1H3H2"/>
<dbReference type="RefSeq" id="XP_010228341.1">
    <property type="nucleotide sequence ID" value="XM_010230039.3"/>
</dbReference>
<dbReference type="ExpressionAtlas" id="I1H3H2">
    <property type="expression patterns" value="baseline and differential"/>
</dbReference>
<proteinExistence type="predicted"/>
<dbReference type="RefSeq" id="XP_010228340.1">
    <property type="nucleotide sequence ID" value="XM_010230038.3"/>
</dbReference>
<name>I1H3H2_BRADI</name>
<reference evidence="3" key="3">
    <citation type="submission" date="2018-08" db="UniProtKB">
        <authorList>
            <consortium name="EnsemblPlants"/>
        </authorList>
    </citation>
    <scope>IDENTIFICATION</scope>
    <source>
        <strain evidence="3">cv. Bd21</strain>
    </source>
</reference>
<evidence type="ECO:0000313" key="3">
    <source>
        <dbReference type="EnsemblPlants" id="KQK20773"/>
    </source>
</evidence>
<accession>I1H3H2</accession>
<keyword evidence="1" id="KW-1133">Transmembrane helix</keyword>
<evidence type="ECO:0000313" key="4">
    <source>
        <dbReference type="Proteomes" id="UP000008810"/>
    </source>
</evidence>
<evidence type="ECO:0000256" key="1">
    <source>
        <dbReference type="SAM" id="Phobius"/>
    </source>
</evidence>
<keyword evidence="1" id="KW-0812">Transmembrane</keyword>
<gene>
    <name evidence="3" type="primary">LOC100829157</name>
    <name evidence="2" type="ORF">BRADI_1g56710v3</name>
</gene>
<keyword evidence="1" id="KW-0472">Membrane</keyword>
<feature type="transmembrane region" description="Helical" evidence="1">
    <location>
        <begin position="128"/>
        <end position="150"/>
    </location>
</feature>
<dbReference type="EnsemblPlants" id="KQK20773">
    <property type="protein sequence ID" value="KQK20773"/>
    <property type="gene ID" value="BRADI_1g56710v3"/>
</dbReference>
<sequence length="153" mass="16152">MASENERLSVAVMAEDAADRAKRLILALYQYENILGAEVVANAVTDGARLGLIDDAVAGQLTTMSRSDADMYVSAAASGAVAAVLQAMANSLSEIGIKTNHGSFTAHRVKHDEINVAAATGIQRNNSLFSYFILAFSVVMAIVSVFVVVFRAV</sequence>
<reference evidence="2 3" key="1">
    <citation type="journal article" date="2010" name="Nature">
        <title>Genome sequencing and analysis of the model grass Brachypodium distachyon.</title>
        <authorList>
            <consortium name="International Brachypodium Initiative"/>
        </authorList>
    </citation>
    <scope>NUCLEOTIDE SEQUENCE [LARGE SCALE GENOMIC DNA]</scope>
    <source>
        <strain evidence="2">Bd21</strain>
        <strain evidence="3">cv. Bd21</strain>
    </source>
</reference>
<dbReference type="GeneID" id="100829157"/>
<keyword evidence="4" id="KW-1185">Reference proteome</keyword>
<dbReference type="RefSeq" id="XP_003561394.1">
    <property type="nucleotide sequence ID" value="XM_003561346.4"/>
</dbReference>
<dbReference type="EMBL" id="CM000880">
    <property type="protein sequence ID" value="KQK20773.1"/>
    <property type="molecule type" value="Genomic_DNA"/>
</dbReference>
<dbReference type="HOGENOM" id="CLU_1715764_0_0_1"/>
<reference evidence="2" key="2">
    <citation type="submission" date="2017-06" db="EMBL/GenBank/DDBJ databases">
        <title>WGS assembly of Brachypodium distachyon.</title>
        <authorList>
            <consortium name="The International Brachypodium Initiative"/>
            <person name="Lucas S."/>
            <person name="Harmon-Smith M."/>
            <person name="Lail K."/>
            <person name="Tice H."/>
            <person name="Grimwood J."/>
            <person name="Bruce D."/>
            <person name="Barry K."/>
            <person name="Shu S."/>
            <person name="Lindquist E."/>
            <person name="Wang M."/>
            <person name="Pitluck S."/>
            <person name="Vogel J.P."/>
            <person name="Garvin D.F."/>
            <person name="Mockler T.C."/>
            <person name="Schmutz J."/>
            <person name="Rokhsar D."/>
            <person name="Bevan M.W."/>
        </authorList>
    </citation>
    <scope>NUCLEOTIDE SEQUENCE</scope>
    <source>
        <strain evidence="2">Bd21</strain>
    </source>
</reference>
<dbReference type="Gramene" id="KQK20773">
    <property type="protein sequence ID" value="KQK20773"/>
    <property type="gene ID" value="BRADI_1g56710v3"/>
</dbReference>
<organism evidence="2">
    <name type="scientific">Brachypodium distachyon</name>
    <name type="common">Purple false brome</name>
    <name type="synonym">Trachynia distachya</name>
    <dbReference type="NCBI Taxonomy" id="15368"/>
    <lineage>
        <taxon>Eukaryota</taxon>
        <taxon>Viridiplantae</taxon>
        <taxon>Streptophyta</taxon>
        <taxon>Embryophyta</taxon>
        <taxon>Tracheophyta</taxon>
        <taxon>Spermatophyta</taxon>
        <taxon>Magnoliopsida</taxon>
        <taxon>Liliopsida</taxon>
        <taxon>Poales</taxon>
        <taxon>Poaceae</taxon>
        <taxon>BOP clade</taxon>
        <taxon>Pooideae</taxon>
        <taxon>Stipodae</taxon>
        <taxon>Brachypodieae</taxon>
        <taxon>Brachypodium</taxon>
    </lineage>
</organism>
<dbReference type="Proteomes" id="UP000008810">
    <property type="component" value="Chromosome 1"/>
</dbReference>
<protein>
    <submittedName>
        <fullName evidence="2 3">Uncharacterized protein</fullName>
    </submittedName>
</protein>
<dbReference type="KEGG" id="bdi:100829157"/>
<evidence type="ECO:0000313" key="2">
    <source>
        <dbReference type="EMBL" id="KQK20773.1"/>
    </source>
</evidence>